<keyword evidence="1" id="KW-0175">Coiled coil</keyword>
<evidence type="ECO:0000313" key="4">
    <source>
        <dbReference type="Proteomes" id="UP000233551"/>
    </source>
</evidence>
<dbReference type="EMBL" id="PGOL01000845">
    <property type="protein sequence ID" value="PKI64242.1"/>
    <property type="molecule type" value="Genomic_DNA"/>
</dbReference>
<sequence length="319" mass="35330">MDIAKTVWDTGCTCWERGSKYLTYIRSLGDNLAALQRKKDELSGVSEDVIRRVEKAEGEQWIRTSEVDGWLQKVQLLTQEADLILQKGEQEMKNSCFCGLCPKNCLSRYKQSKLAEAKKVELDGALVQGRGIQVVAYEPADLILTRCIEALRSKMSELESVFEDVKRLVKEAEDRNLTRTAEVGSWLERVGHLMEEVGKILEKGGQEMEKSRLQLADHSPDNSQLWYELSKLSEEKKATLDEELCKGRIFAAAGTISSVANALLNPVLKGLIDVVLGQKEGGQSPLKLPDWSAISSPGGGSSQPQESSGREALTTEGTR</sequence>
<dbReference type="AlphaFoldDB" id="A0A2I0K6S8"/>
<protein>
    <submittedName>
        <fullName evidence="3">Uncharacterized protein</fullName>
    </submittedName>
</protein>
<dbReference type="Proteomes" id="UP000233551">
    <property type="component" value="Unassembled WGS sequence"/>
</dbReference>
<proteinExistence type="predicted"/>
<keyword evidence="4" id="KW-1185">Reference proteome</keyword>
<name>A0A2I0K6S8_PUNGR</name>
<feature type="region of interest" description="Disordered" evidence="2">
    <location>
        <begin position="281"/>
        <end position="319"/>
    </location>
</feature>
<evidence type="ECO:0000256" key="1">
    <source>
        <dbReference type="SAM" id="Coils"/>
    </source>
</evidence>
<evidence type="ECO:0000256" key="2">
    <source>
        <dbReference type="SAM" id="MobiDB-lite"/>
    </source>
</evidence>
<evidence type="ECO:0000313" key="3">
    <source>
        <dbReference type="EMBL" id="PKI64242.1"/>
    </source>
</evidence>
<reference evidence="3 4" key="1">
    <citation type="submission" date="2017-11" db="EMBL/GenBank/DDBJ databases">
        <title>De-novo sequencing of pomegranate (Punica granatum L.) genome.</title>
        <authorList>
            <person name="Akparov Z."/>
            <person name="Amiraslanov A."/>
            <person name="Hajiyeva S."/>
            <person name="Abbasov M."/>
            <person name="Kaur K."/>
            <person name="Hamwieh A."/>
            <person name="Solovyev V."/>
            <person name="Salamov A."/>
            <person name="Braich B."/>
            <person name="Kosarev P."/>
            <person name="Mahmoud A."/>
            <person name="Hajiyev E."/>
            <person name="Babayeva S."/>
            <person name="Izzatullayeva V."/>
            <person name="Mammadov A."/>
            <person name="Mammadov A."/>
            <person name="Sharifova S."/>
            <person name="Ojaghi J."/>
            <person name="Eynullazada K."/>
            <person name="Bayramov B."/>
            <person name="Abdulazimova A."/>
            <person name="Shahmuradov I."/>
        </authorList>
    </citation>
    <scope>NUCLEOTIDE SEQUENCE [LARGE SCALE GENOMIC DNA]</scope>
    <source>
        <strain evidence="4">cv. AG2017</strain>
        <tissue evidence="3">Leaf</tissue>
    </source>
</reference>
<accession>A0A2I0K6S8</accession>
<feature type="coiled-coil region" evidence="1">
    <location>
        <begin position="148"/>
        <end position="175"/>
    </location>
</feature>
<comment type="caution">
    <text evidence="3">The sequence shown here is derived from an EMBL/GenBank/DDBJ whole genome shotgun (WGS) entry which is preliminary data.</text>
</comment>
<dbReference type="STRING" id="22663.A0A2I0K6S8"/>
<organism evidence="3 4">
    <name type="scientific">Punica granatum</name>
    <name type="common">Pomegranate</name>
    <dbReference type="NCBI Taxonomy" id="22663"/>
    <lineage>
        <taxon>Eukaryota</taxon>
        <taxon>Viridiplantae</taxon>
        <taxon>Streptophyta</taxon>
        <taxon>Embryophyta</taxon>
        <taxon>Tracheophyta</taxon>
        <taxon>Spermatophyta</taxon>
        <taxon>Magnoliopsida</taxon>
        <taxon>eudicotyledons</taxon>
        <taxon>Gunneridae</taxon>
        <taxon>Pentapetalae</taxon>
        <taxon>rosids</taxon>
        <taxon>malvids</taxon>
        <taxon>Myrtales</taxon>
        <taxon>Lythraceae</taxon>
        <taxon>Punica</taxon>
    </lineage>
</organism>
<gene>
    <name evidence="3" type="ORF">CRG98_015352</name>
</gene>